<dbReference type="GO" id="GO:0006281">
    <property type="term" value="P:DNA repair"/>
    <property type="evidence" value="ECO:0007669"/>
    <property type="project" value="InterPro"/>
</dbReference>
<dbReference type="GO" id="GO:0006310">
    <property type="term" value="P:DNA recombination"/>
    <property type="evidence" value="ECO:0007669"/>
    <property type="project" value="InterPro"/>
</dbReference>
<name>A0A8S5NN29_9CAUD</name>
<sequence>MKRNFNIPGKVQAKQRPRFNGKFAYTPKETIAYENWVRTCYLEKYRGQPILENPLKVKIIAYYEIPKSTSKKRRLEMKDDKVFPTVKPDTDNIAKSILDSLNNIAYLDDKQVVKLEVEKYYSDVASVVVMIDEVENERE</sequence>
<accession>A0A8S5NN29</accession>
<dbReference type="Pfam" id="PF05866">
    <property type="entry name" value="RusA"/>
    <property type="match status" value="1"/>
</dbReference>
<dbReference type="EMBL" id="BK015200">
    <property type="protein sequence ID" value="DAD95759.1"/>
    <property type="molecule type" value="Genomic_DNA"/>
</dbReference>
<reference evidence="1" key="1">
    <citation type="journal article" date="2021" name="Proc. Natl. Acad. Sci. U.S.A.">
        <title>A Catalog of Tens of Thousands of Viruses from Human Metagenomes Reveals Hidden Associations with Chronic Diseases.</title>
        <authorList>
            <person name="Tisza M.J."/>
            <person name="Buck C.B."/>
        </authorList>
    </citation>
    <scope>NUCLEOTIDE SEQUENCE</scope>
    <source>
        <strain evidence="1">Cthh925</strain>
    </source>
</reference>
<dbReference type="InterPro" id="IPR008822">
    <property type="entry name" value="Endonuclease_RusA-like"/>
</dbReference>
<dbReference type="Gene3D" id="3.30.1330.70">
    <property type="entry name" value="Holliday junction resolvase RusA"/>
    <property type="match status" value="1"/>
</dbReference>
<evidence type="ECO:0000313" key="1">
    <source>
        <dbReference type="EMBL" id="DAD95759.1"/>
    </source>
</evidence>
<dbReference type="GO" id="GO:0000287">
    <property type="term" value="F:magnesium ion binding"/>
    <property type="evidence" value="ECO:0007669"/>
    <property type="project" value="InterPro"/>
</dbReference>
<proteinExistence type="predicted"/>
<dbReference type="InterPro" id="IPR036614">
    <property type="entry name" value="RusA-like_sf"/>
</dbReference>
<dbReference type="SUPFAM" id="SSF103084">
    <property type="entry name" value="Holliday junction resolvase RusA"/>
    <property type="match status" value="1"/>
</dbReference>
<protein>
    <submittedName>
        <fullName evidence="1">Endodeoxyribonuclease RusA</fullName>
    </submittedName>
</protein>
<organism evidence="1">
    <name type="scientific">Siphoviridae sp. cthh925</name>
    <dbReference type="NCBI Taxonomy" id="2826425"/>
    <lineage>
        <taxon>Viruses</taxon>
        <taxon>Duplodnaviria</taxon>
        <taxon>Heunggongvirae</taxon>
        <taxon>Uroviricota</taxon>
        <taxon>Caudoviricetes</taxon>
    </lineage>
</organism>